<keyword evidence="3" id="KW-1185">Reference proteome</keyword>
<evidence type="ECO:0000313" key="2">
    <source>
        <dbReference type="EMBL" id="MQY02604.1"/>
    </source>
</evidence>
<name>A0A7K0BPH6_9ACTN</name>
<evidence type="ECO:0000256" key="1">
    <source>
        <dbReference type="SAM" id="MobiDB-lite"/>
    </source>
</evidence>
<accession>A0A7K0BPH6</accession>
<dbReference type="Proteomes" id="UP000487268">
    <property type="component" value="Unassembled WGS sequence"/>
</dbReference>
<sequence length="91" mass="9302">MARLLRMSNNAAHEMSPGQARLAGRFAGDPGMSGGTYAGTPVMAGKELDPAVSGLIAWLPAAGGALTPSAIDRWTEAARSVLMLAYAAAEE</sequence>
<comment type="caution">
    <text evidence="2">The sequence shown here is derived from an EMBL/GenBank/DDBJ whole genome shotgun (WGS) entry which is preliminary data.</text>
</comment>
<gene>
    <name evidence="2" type="ORF">ACRB68_06350</name>
</gene>
<dbReference type="AlphaFoldDB" id="A0A7K0BPH6"/>
<evidence type="ECO:0000313" key="3">
    <source>
        <dbReference type="Proteomes" id="UP000487268"/>
    </source>
</evidence>
<dbReference type="EMBL" id="WEGH01000001">
    <property type="protein sequence ID" value="MQY02604.1"/>
    <property type="molecule type" value="Genomic_DNA"/>
</dbReference>
<reference evidence="2 3" key="1">
    <citation type="submission" date="2019-10" db="EMBL/GenBank/DDBJ databases">
        <title>Actinomadura rubteroloni sp. nov. and Actinomadura macrotermitis sp. nov., isolated from the gut of fungus growing-termite Macrotermes natalensis.</title>
        <authorList>
            <person name="Benndorf R."/>
            <person name="Martin K."/>
            <person name="Kuefner M."/>
            <person name="De Beer W."/>
            <person name="Kaster A.-K."/>
            <person name="Vollmers J."/>
            <person name="Poulsen M."/>
            <person name="Beemelmanns C."/>
        </authorList>
    </citation>
    <scope>NUCLEOTIDE SEQUENCE [LARGE SCALE GENOMIC DNA]</scope>
    <source>
        <strain evidence="2 3">RB68</strain>
    </source>
</reference>
<organism evidence="2 3">
    <name type="scientific">Actinomadura macrotermitis</name>
    <dbReference type="NCBI Taxonomy" id="2585200"/>
    <lineage>
        <taxon>Bacteria</taxon>
        <taxon>Bacillati</taxon>
        <taxon>Actinomycetota</taxon>
        <taxon>Actinomycetes</taxon>
        <taxon>Streptosporangiales</taxon>
        <taxon>Thermomonosporaceae</taxon>
        <taxon>Actinomadura</taxon>
    </lineage>
</organism>
<feature type="region of interest" description="Disordered" evidence="1">
    <location>
        <begin position="1"/>
        <end position="27"/>
    </location>
</feature>
<proteinExistence type="predicted"/>
<protein>
    <submittedName>
        <fullName evidence="2">Uncharacterized protein</fullName>
    </submittedName>
</protein>